<evidence type="ECO:0000259" key="1">
    <source>
        <dbReference type="Pfam" id="PF12697"/>
    </source>
</evidence>
<dbReference type="GO" id="GO:0016787">
    <property type="term" value="F:hydrolase activity"/>
    <property type="evidence" value="ECO:0007669"/>
    <property type="project" value="UniProtKB-KW"/>
</dbReference>
<dbReference type="RefSeq" id="WP_071544430.1">
    <property type="nucleotide sequence ID" value="NZ_LKAQ01000001.1"/>
</dbReference>
<feature type="domain" description="AB hydrolase-1" evidence="1">
    <location>
        <begin position="4"/>
        <end position="180"/>
    </location>
</feature>
<evidence type="ECO:0000313" key="3">
    <source>
        <dbReference type="Proteomes" id="UP000181901"/>
    </source>
</evidence>
<proteinExistence type="predicted"/>
<dbReference type="Gene3D" id="3.40.50.1820">
    <property type="entry name" value="alpha/beta hydrolase"/>
    <property type="match status" value="1"/>
</dbReference>
<reference evidence="2 3" key="1">
    <citation type="submission" date="2015-09" db="EMBL/GenBank/DDBJ databases">
        <title>Genome of Desulfovibrio dechloracetivorans BerOc1, a mercury methylating strain isolated from highly hydrocarbons and metals contaminated coastal sediments.</title>
        <authorList>
            <person name="Goni Urriza M."/>
            <person name="Gassie C."/>
            <person name="Bouchez O."/>
            <person name="Klopp C."/>
            <person name="Ranchou-Peyruse A."/>
            <person name="Remy G."/>
        </authorList>
    </citation>
    <scope>NUCLEOTIDE SEQUENCE [LARGE SCALE GENOMIC DNA]</scope>
    <source>
        <strain evidence="2 3">BerOc1</strain>
    </source>
</reference>
<dbReference type="SUPFAM" id="SSF53474">
    <property type="entry name" value="alpha/beta-Hydrolases"/>
    <property type="match status" value="1"/>
</dbReference>
<dbReference type="InterPro" id="IPR029058">
    <property type="entry name" value="AB_hydrolase_fold"/>
</dbReference>
<dbReference type="Proteomes" id="UP000181901">
    <property type="component" value="Unassembled WGS sequence"/>
</dbReference>
<sequence>MAVFVLLHDAFQGGWVWRQTARELRDLGHEVHTPSYAGRTLPLDTDSADSPARAALENLVRYFKTEDITGAAIVCSGWSGLLGPALAAALPSAVRTLVFWDAVVPEPGKSFMEVCPASLAEAIDGNSESAQVAPFVSGPLTWLELCEDSASLLAPFPRRAFTEPYTGPARGRWPKSLFVHSPDEDGPGSPFVREAVEGTGMPWLELNMYEYPLLGRAQELALLLADQAASGPSRSQDGCARNTMPHELRMQYCSHYRKRHEMAVACEGIDA</sequence>
<dbReference type="InterPro" id="IPR000073">
    <property type="entry name" value="AB_hydrolase_1"/>
</dbReference>
<keyword evidence="3" id="KW-1185">Reference proteome</keyword>
<name>A0A1J5N9R3_9BACT</name>
<organism evidence="2 3">
    <name type="scientific">Pseudodesulfovibrio hydrargyri</name>
    <dbReference type="NCBI Taxonomy" id="2125990"/>
    <lineage>
        <taxon>Bacteria</taxon>
        <taxon>Pseudomonadati</taxon>
        <taxon>Thermodesulfobacteriota</taxon>
        <taxon>Desulfovibrionia</taxon>
        <taxon>Desulfovibrionales</taxon>
        <taxon>Desulfovibrionaceae</taxon>
    </lineage>
</organism>
<dbReference type="EMBL" id="LKAQ01000001">
    <property type="protein sequence ID" value="OIQ52371.1"/>
    <property type="molecule type" value="Genomic_DNA"/>
</dbReference>
<evidence type="ECO:0000313" key="2">
    <source>
        <dbReference type="EMBL" id="OIQ52371.1"/>
    </source>
</evidence>
<dbReference type="Pfam" id="PF12697">
    <property type="entry name" value="Abhydrolase_6"/>
    <property type="match status" value="1"/>
</dbReference>
<protein>
    <submittedName>
        <fullName evidence="2">Alpha/beta hydrolase family protein</fullName>
    </submittedName>
</protein>
<comment type="caution">
    <text evidence="2">The sequence shown here is derived from an EMBL/GenBank/DDBJ whole genome shotgun (WGS) entry which is preliminary data.</text>
</comment>
<gene>
    <name evidence="2" type="ORF">BerOc1_00846</name>
</gene>
<accession>A0A1J5N9R3</accession>
<dbReference type="OrthoDB" id="9112061at2"/>
<dbReference type="AlphaFoldDB" id="A0A1J5N9R3"/>
<keyword evidence="2" id="KW-0378">Hydrolase</keyword>